<organism evidence="2 3">
    <name type="scientific">Ruminococcus bicirculans</name>
    <name type="common">ex Wegman et al. 2014</name>
    <dbReference type="NCBI Taxonomy" id="1160721"/>
    <lineage>
        <taxon>Bacteria</taxon>
        <taxon>Bacillati</taxon>
        <taxon>Bacillota</taxon>
        <taxon>Clostridia</taxon>
        <taxon>Eubacteriales</taxon>
        <taxon>Oscillospiraceae</taxon>
        <taxon>Ruminococcus</taxon>
    </lineage>
</organism>
<dbReference type="InterPro" id="IPR009425">
    <property type="entry name" value="DSRM_SSAP"/>
</dbReference>
<dbReference type="Proteomes" id="UP001211421">
    <property type="component" value="Unassembled WGS sequence"/>
</dbReference>
<comment type="caution">
    <text evidence="2">The sequence shown here is derived from an EMBL/GenBank/DDBJ whole genome shotgun (WGS) entry which is preliminary data.</text>
</comment>
<gene>
    <name evidence="2" type="ORF">PNV70_07780</name>
</gene>
<evidence type="ECO:0000313" key="3">
    <source>
        <dbReference type="Proteomes" id="UP001211421"/>
    </source>
</evidence>
<proteinExistence type="predicted"/>
<dbReference type="AlphaFoldDB" id="A0AAW6E4Y3"/>
<feature type="domain" description="SSAP RNA binding" evidence="1">
    <location>
        <begin position="24"/>
        <end position="157"/>
    </location>
</feature>
<protein>
    <submittedName>
        <fullName evidence="2">DUF1071 domain-containing protein</fullName>
    </submittedName>
</protein>
<dbReference type="Pfam" id="PF06378">
    <property type="entry name" value="SSAP_Sak"/>
    <property type="match status" value="1"/>
</dbReference>
<evidence type="ECO:0000259" key="1">
    <source>
        <dbReference type="Pfam" id="PF06378"/>
    </source>
</evidence>
<evidence type="ECO:0000313" key="2">
    <source>
        <dbReference type="EMBL" id="MDB8741967.1"/>
    </source>
</evidence>
<name>A0AAW6E4Y3_9FIRM</name>
<dbReference type="RefSeq" id="WP_207741379.1">
    <property type="nucleotide sequence ID" value="NZ_JADMNX010000005.1"/>
</dbReference>
<accession>A0AAW6E4Y3</accession>
<dbReference type="EMBL" id="JAQMLS010000005">
    <property type="protein sequence ID" value="MDB8741967.1"/>
    <property type="molecule type" value="Genomic_DNA"/>
</dbReference>
<reference evidence="2" key="1">
    <citation type="submission" date="2023-01" db="EMBL/GenBank/DDBJ databases">
        <title>Human gut microbiome strain richness.</title>
        <authorList>
            <person name="Chen-Liaw A."/>
        </authorList>
    </citation>
    <scope>NUCLEOTIDE SEQUENCE</scope>
    <source>
        <strain evidence="2">D59st1_B8_D59t2_181005</strain>
    </source>
</reference>
<sequence length="215" mass="24278">MSDEIVKVETPVPVEKRPVRKTNYFKTLYDIDVSSKVSDKNGLSYLSWASAWAEVKKKFPDATYCVYENPDGRFWFDDGKTGWVKTGVTINGIEAIERLPIMDHRNKAIEAENIKSTDANKAVQRSITKACGRHGLGLYLYEGEDLPEATNQLNDMNRANFELACNISKQSSELKTMVGDTVRKFIASGNPNHIKSIEESEALHNELEKLKRTNC</sequence>